<dbReference type="RefSeq" id="WP_087214929.1">
    <property type="nucleotide sequence ID" value="NZ_NFLC01000010.1"/>
</dbReference>
<evidence type="ECO:0000313" key="8">
    <source>
        <dbReference type="Proteomes" id="UP000196074"/>
    </source>
</evidence>
<keyword evidence="2 6" id="KW-0699">rRNA-binding</keyword>
<dbReference type="InterPro" id="IPR043140">
    <property type="entry name" value="Ribosomal_uS14_sf"/>
</dbReference>
<name>A0A1Y4R1I9_9ENTE</name>
<dbReference type="NCBIfam" id="NF006477">
    <property type="entry name" value="PRK08881.1"/>
    <property type="match status" value="1"/>
</dbReference>
<dbReference type="Proteomes" id="UP000196074">
    <property type="component" value="Unassembled WGS sequence"/>
</dbReference>
<keyword evidence="4 6" id="KW-0687">Ribonucleoprotein</keyword>
<evidence type="ECO:0000256" key="1">
    <source>
        <dbReference type="ARBA" id="ARBA00009083"/>
    </source>
</evidence>
<comment type="caution">
    <text evidence="7">The sequence shown here is derived from an EMBL/GenBank/DDBJ whole genome shotgun (WGS) entry which is preliminary data.</text>
</comment>
<dbReference type="PANTHER" id="PTHR19836">
    <property type="entry name" value="30S RIBOSOMAL PROTEIN S14"/>
    <property type="match status" value="1"/>
</dbReference>
<organism evidence="7 8">
    <name type="scientific">Enterococcus cecorum</name>
    <dbReference type="NCBI Taxonomy" id="44008"/>
    <lineage>
        <taxon>Bacteria</taxon>
        <taxon>Bacillati</taxon>
        <taxon>Bacillota</taxon>
        <taxon>Bacilli</taxon>
        <taxon>Lactobacillales</taxon>
        <taxon>Enterococcaceae</taxon>
        <taxon>Enterococcus</taxon>
    </lineage>
</organism>
<evidence type="ECO:0000256" key="3">
    <source>
        <dbReference type="ARBA" id="ARBA00022980"/>
    </source>
</evidence>
<dbReference type="HAMAP" id="MF_00537">
    <property type="entry name" value="Ribosomal_uS14_1"/>
    <property type="match status" value="1"/>
</dbReference>
<comment type="subunit">
    <text evidence="6">Part of the 30S ribosomal subunit. Contacts proteins S3 and S10.</text>
</comment>
<dbReference type="Gene3D" id="4.10.830.10">
    <property type="entry name" value="30s Ribosomal Protein S14, Chain N"/>
    <property type="match status" value="1"/>
</dbReference>
<dbReference type="AlphaFoldDB" id="A0A1Y4R1I9"/>
<sequence length="91" mass="10730">MYYAKKAKIEKAKKQAVLIEQYADLRRRLKQEKNYAALAKLPKDANPNRLKLRDQLDGRPRGYMRKFGMSRIKFRELAHQGLLPGVRKASW</sequence>
<evidence type="ECO:0000313" key="7">
    <source>
        <dbReference type="EMBL" id="OUQ10363.1"/>
    </source>
</evidence>
<keyword evidence="3 6" id="KW-0689">Ribosomal protein</keyword>
<evidence type="ECO:0000256" key="2">
    <source>
        <dbReference type="ARBA" id="ARBA00022730"/>
    </source>
</evidence>
<comment type="function">
    <text evidence="6">Binds 16S rRNA, required for the assembly of 30S particles and may also be responsible for determining the conformation of the 16S rRNA at the A site.</text>
</comment>
<dbReference type="Pfam" id="PF00253">
    <property type="entry name" value="Ribosomal_S14"/>
    <property type="match status" value="1"/>
</dbReference>
<evidence type="ECO:0000256" key="5">
    <source>
        <dbReference type="ARBA" id="ARBA00035167"/>
    </source>
</evidence>
<keyword evidence="6" id="KW-0694">RNA-binding</keyword>
<proteinExistence type="inferred from homology"/>
<dbReference type="InterPro" id="IPR001209">
    <property type="entry name" value="Ribosomal_uS14"/>
</dbReference>
<evidence type="ECO:0000256" key="6">
    <source>
        <dbReference type="HAMAP-Rule" id="MF_00537"/>
    </source>
</evidence>
<dbReference type="InterPro" id="IPR023036">
    <property type="entry name" value="Ribosomal_uS14_bac/plastid"/>
</dbReference>
<evidence type="ECO:0000256" key="4">
    <source>
        <dbReference type="ARBA" id="ARBA00023274"/>
    </source>
</evidence>
<dbReference type="PANTHER" id="PTHR19836:SF19">
    <property type="entry name" value="SMALL RIBOSOMAL SUBUNIT PROTEIN US14M"/>
    <property type="match status" value="1"/>
</dbReference>
<dbReference type="SUPFAM" id="SSF57716">
    <property type="entry name" value="Glucocorticoid receptor-like (DNA-binding domain)"/>
    <property type="match status" value="1"/>
</dbReference>
<dbReference type="GO" id="GO:0006412">
    <property type="term" value="P:translation"/>
    <property type="evidence" value="ECO:0007669"/>
    <property type="project" value="UniProtKB-UniRule"/>
</dbReference>
<protein>
    <recommendedName>
        <fullName evidence="5 6">Small ribosomal subunit protein uS14</fullName>
    </recommendedName>
</protein>
<reference evidence="8" key="1">
    <citation type="submission" date="2017-04" db="EMBL/GenBank/DDBJ databases">
        <title>Function of individual gut microbiota members based on whole genome sequencing of pure cultures obtained from chicken caecum.</title>
        <authorList>
            <person name="Medvecky M."/>
            <person name="Cejkova D."/>
            <person name="Polansky O."/>
            <person name="Karasova D."/>
            <person name="Kubasova T."/>
            <person name="Cizek A."/>
            <person name="Rychlik I."/>
        </authorList>
    </citation>
    <scope>NUCLEOTIDE SEQUENCE [LARGE SCALE GENOMIC DNA]</scope>
    <source>
        <strain evidence="8">An144</strain>
    </source>
</reference>
<dbReference type="GO" id="GO:0005737">
    <property type="term" value="C:cytoplasm"/>
    <property type="evidence" value="ECO:0007669"/>
    <property type="project" value="UniProtKB-ARBA"/>
</dbReference>
<gene>
    <name evidence="6" type="primary">rpsN</name>
    <name evidence="7" type="ORF">B5E88_06315</name>
</gene>
<dbReference type="GO" id="GO:0019843">
    <property type="term" value="F:rRNA binding"/>
    <property type="evidence" value="ECO:0007669"/>
    <property type="project" value="UniProtKB-UniRule"/>
</dbReference>
<comment type="similarity">
    <text evidence="1 6">Belongs to the universal ribosomal protein uS14 family.</text>
</comment>
<dbReference type="EMBL" id="NFLC01000010">
    <property type="protein sequence ID" value="OUQ10363.1"/>
    <property type="molecule type" value="Genomic_DNA"/>
</dbReference>
<accession>A0A1Y4R1I9</accession>
<dbReference type="GO" id="GO:0003735">
    <property type="term" value="F:structural constituent of ribosome"/>
    <property type="evidence" value="ECO:0007669"/>
    <property type="project" value="InterPro"/>
</dbReference>
<dbReference type="GO" id="GO:0015935">
    <property type="term" value="C:small ribosomal subunit"/>
    <property type="evidence" value="ECO:0007669"/>
    <property type="project" value="TreeGrafter"/>
</dbReference>